<dbReference type="Pfam" id="PF01061">
    <property type="entry name" value="ABC2_membrane"/>
    <property type="match status" value="1"/>
</dbReference>
<keyword evidence="8 9" id="KW-0472">Membrane</keyword>
<dbReference type="PANTHER" id="PTHR30413:SF10">
    <property type="entry name" value="CAPSULE POLYSACCHARIDE EXPORT INNER-MEMBRANE PROTEIN CTRC"/>
    <property type="match status" value="1"/>
</dbReference>
<dbReference type="PANTHER" id="PTHR30413">
    <property type="entry name" value="INNER MEMBRANE TRANSPORT PERMEASE"/>
    <property type="match status" value="1"/>
</dbReference>
<evidence type="ECO:0000259" key="10">
    <source>
        <dbReference type="PROSITE" id="PS51012"/>
    </source>
</evidence>
<evidence type="ECO:0000256" key="5">
    <source>
        <dbReference type="ARBA" id="ARBA00022692"/>
    </source>
</evidence>
<evidence type="ECO:0000256" key="8">
    <source>
        <dbReference type="ARBA" id="ARBA00023136"/>
    </source>
</evidence>
<evidence type="ECO:0000256" key="6">
    <source>
        <dbReference type="ARBA" id="ARBA00022989"/>
    </source>
</evidence>
<feature type="transmembrane region" description="Helical" evidence="9">
    <location>
        <begin position="31"/>
        <end position="55"/>
    </location>
</feature>
<dbReference type="GO" id="GO:0015920">
    <property type="term" value="P:lipopolysaccharide transport"/>
    <property type="evidence" value="ECO:0007669"/>
    <property type="project" value="TreeGrafter"/>
</dbReference>
<feature type="transmembrane region" description="Helical" evidence="9">
    <location>
        <begin position="234"/>
        <end position="253"/>
    </location>
</feature>
<evidence type="ECO:0000256" key="7">
    <source>
        <dbReference type="ARBA" id="ARBA00023047"/>
    </source>
</evidence>
<evidence type="ECO:0000313" key="11">
    <source>
        <dbReference type="EMBL" id="XDU74427.1"/>
    </source>
</evidence>
<evidence type="ECO:0000256" key="2">
    <source>
        <dbReference type="ARBA" id="ARBA00007783"/>
    </source>
</evidence>
<dbReference type="InterPro" id="IPR013525">
    <property type="entry name" value="ABC2_TM"/>
</dbReference>
<dbReference type="GO" id="GO:0005886">
    <property type="term" value="C:plasma membrane"/>
    <property type="evidence" value="ECO:0007669"/>
    <property type="project" value="UniProtKB-SubCell"/>
</dbReference>
<accession>A0AB39VXQ7</accession>
<dbReference type="RefSeq" id="WP_369790604.1">
    <property type="nucleotide sequence ID" value="NZ_CP165628.1"/>
</dbReference>
<evidence type="ECO:0000256" key="1">
    <source>
        <dbReference type="ARBA" id="ARBA00004651"/>
    </source>
</evidence>
<dbReference type="GO" id="GO:0015774">
    <property type="term" value="P:polysaccharide transport"/>
    <property type="evidence" value="ECO:0007669"/>
    <property type="project" value="UniProtKB-KW"/>
</dbReference>
<comment type="similarity">
    <text evidence="2 9">Belongs to the ABC-2 integral membrane protein family.</text>
</comment>
<proteinExistence type="inferred from homology"/>
<protein>
    <recommendedName>
        <fullName evidence="9">Transport permease protein</fullName>
    </recommendedName>
</protein>
<feature type="transmembrane region" description="Helical" evidence="9">
    <location>
        <begin position="67"/>
        <end position="88"/>
    </location>
</feature>
<evidence type="ECO:0000256" key="4">
    <source>
        <dbReference type="ARBA" id="ARBA00022475"/>
    </source>
</evidence>
<dbReference type="PROSITE" id="PS51012">
    <property type="entry name" value="ABC_TM2"/>
    <property type="match status" value="1"/>
</dbReference>
<feature type="transmembrane region" description="Helical" evidence="9">
    <location>
        <begin position="179"/>
        <end position="197"/>
    </location>
</feature>
<comment type="subcellular location">
    <subcellularLocation>
        <location evidence="9">Cell inner membrane</location>
        <topology evidence="9">Multi-pass membrane protein</topology>
    </subcellularLocation>
    <subcellularLocation>
        <location evidence="1">Cell membrane</location>
        <topology evidence="1">Multi-pass membrane protein</topology>
    </subcellularLocation>
</comment>
<keyword evidence="7" id="KW-0762">Sugar transport</keyword>
<feature type="transmembrane region" description="Helical" evidence="9">
    <location>
        <begin position="109"/>
        <end position="136"/>
    </location>
</feature>
<organism evidence="11">
    <name type="scientific">Rouxiella sp. WC2420</name>
    <dbReference type="NCBI Taxonomy" id="3234145"/>
    <lineage>
        <taxon>Bacteria</taxon>
        <taxon>Pseudomonadati</taxon>
        <taxon>Pseudomonadota</taxon>
        <taxon>Gammaproteobacteria</taxon>
        <taxon>Enterobacterales</taxon>
        <taxon>Yersiniaceae</taxon>
        <taxon>Rouxiella</taxon>
    </lineage>
</organism>
<keyword evidence="6 9" id="KW-1133">Transmembrane helix</keyword>
<dbReference type="EMBL" id="CP165628">
    <property type="protein sequence ID" value="XDU74427.1"/>
    <property type="molecule type" value="Genomic_DNA"/>
</dbReference>
<dbReference type="GO" id="GO:0140359">
    <property type="term" value="F:ABC-type transporter activity"/>
    <property type="evidence" value="ECO:0007669"/>
    <property type="project" value="InterPro"/>
</dbReference>
<keyword evidence="7" id="KW-0625">Polysaccharide transport</keyword>
<name>A0AB39VXQ7_9GAMM</name>
<feature type="transmembrane region" description="Helical" evidence="9">
    <location>
        <begin position="142"/>
        <end position="167"/>
    </location>
</feature>
<feature type="domain" description="ABC transmembrane type-2" evidence="10">
    <location>
        <begin position="32"/>
        <end position="256"/>
    </location>
</feature>
<sequence>MKDTLQAIYRYRDFITGSVKRDFQSRYQASFLGAAWLILQPVAMILVYTLIFSQVMRARLPEVSGSFSYSIYLCSGLLTWGLFAETLSNLQNVFLSNANLLKKISFPKICLPIIASLSSFINFLIIFALFTIFLIASGNFPGIYFLALFPVVIIQMLFAIGLGVILGVMNVFVRDVGQFVGILLQFWFWFTPIVYIANTLPAWVRGAISYNPLTNIIESYQSIFVYHKWPNWESLLPITIISILLCIFAFSMFRKHAADIVDEI</sequence>
<keyword evidence="3 9" id="KW-0813">Transport</keyword>
<dbReference type="AlphaFoldDB" id="A0AB39VXQ7"/>
<keyword evidence="4 9" id="KW-1003">Cell membrane</keyword>
<reference evidence="11" key="1">
    <citation type="submission" date="2024-07" db="EMBL/GenBank/DDBJ databases">
        <authorList>
            <person name="Biller S.J."/>
        </authorList>
    </citation>
    <scope>NUCLEOTIDE SEQUENCE</scope>
    <source>
        <strain evidence="11">WC2420</strain>
    </source>
</reference>
<evidence type="ECO:0000256" key="9">
    <source>
        <dbReference type="RuleBase" id="RU361157"/>
    </source>
</evidence>
<evidence type="ECO:0000256" key="3">
    <source>
        <dbReference type="ARBA" id="ARBA00022448"/>
    </source>
</evidence>
<keyword evidence="5 9" id="KW-0812">Transmembrane</keyword>
<dbReference type="InterPro" id="IPR047817">
    <property type="entry name" value="ABC2_TM_bact-type"/>
</dbReference>
<gene>
    <name evidence="11" type="ORF">AB3G37_10270</name>
</gene>